<dbReference type="AlphaFoldDB" id="A0A369JZY8"/>
<dbReference type="InterPro" id="IPR024661">
    <property type="entry name" value="RNA_pol_III_Rpc31"/>
</dbReference>
<feature type="region of interest" description="Disordered" evidence="5">
    <location>
        <begin position="134"/>
        <end position="213"/>
    </location>
</feature>
<evidence type="ECO:0000256" key="2">
    <source>
        <dbReference type="ARBA" id="ARBA00008352"/>
    </source>
</evidence>
<dbReference type="PANTHER" id="PTHR15367">
    <property type="entry name" value="DNA-DIRECTED RNA POLYMERASE III"/>
    <property type="match status" value="1"/>
</dbReference>
<gene>
    <name evidence="6" type="ORF">Hypma_002232</name>
</gene>
<dbReference type="Proteomes" id="UP000076154">
    <property type="component" value="Unassembled WGS sequence"/>
</dbReference>
<dbReference type="PIRSF" id="PIRSF000777">
    <property type="entry name" value="RNA_polIII_C31"/>
    <property type="match status" value="1"/>
</dbReference>
<organism evidence="6 7">
    <name type="scientific">Hypsizygus marmoreus</name>
    <name type="common">White beech mushroom</name>
    <name type="synonym">Agaricus marmoreus</name>
    <dbReference type="NCBI Taxonomy" id="39966"/>
    <lineage>
        <taxon>Eukaryota</taxon>
        <taxon>Fungi</taxon>
        <taxon>Dikarya</taxon>
        <taxon>Basidiomycota</taxon>
        <taxon>Agaricomycotina</taxon>
        <taxon>Agaricomycetes</taxon>
        <taxon>Agaricomycetidae</taxon>
        <taxon>Agaricales</taxon>
        <taxon>Tricholomatineae</taxon>
        <taxon>Lyophyllaceae</taxon>
        <taxon>Hypsizygus</taxon>
    </lineage>
</organism>
<comment type="subunit">
    <text evidence="4">Component of the RNA polymerase III (Pol III) complex.</text>
</comment>
<keyword evidence="3 4" id="KW-0539">Nucleus</keyword>
<comment type="subcellular location">
    <subcellularLocation>
        <location evidence="1 4">Nucleus</location>
    </subcellularLocation>
</comment>
<dbReference type="PANTHER" id="PTHR15367:SF2">
    <property type="entry name" value="DNA-DIRECTED RNA POLYMERASE III SUBUNIT"/>
    <property type="match status" value="1"/>
</dbReference>
<evidence type="ECO:0000313" key="6">
    <source>
        <dbReference type="EMBL" id="RDB27919.1"/>
    </source>
</evidence>
<sequence length="213" mass="23445">MSRGGRGGGRGGRGGFGGGAALPPMGLSFADIQNLSREATAMYPPMHVPVLTEFTSEESRIADLQIGFATRLRKSPYYIVEKTKSNELPRYSDKYRPSVSAQPTLKRKDLNEAFFPPIIFESYFNPKKKRKVDSKTPLKARMNIDEMGDEDEEEKSGDERSDIGSQAAESDYDVDEEYDNDYAENYFDNGENDDMDDLGGGGGGDEGGGGDYD</sequence>
<dbReference type="GO" id="GO:0006383">
    <property type="term" value="P:transcription by RNA polymerase III"/>
    <property type="evidence" value="ECO:0007669"/>
    <property type="project" value="UniProtKB-UniRule"/>
</dbReference>
<protein>
    <recommendedName>
        <fullName evidence="4">DNA-directed RNA polymerase III subunit</fullName>
    </recommendedName>
</protein>
<feature type="compositionally biased region" description="Acidic residues" evidence="5">
    <location>
        <begin position="170"/>
        <end position="182"/>
    </location>
</feature>
<dbReference type="InParanoid" id="A0A369JZY8"/>
<evidence type="ECO:0000256" key="4">
    <source>
        <dbReference type="PIRNR" id="PIRNR000777"/>
    </source>
</evidence>
<comment type="similarity">
    <text evidence="2 4">Belongs to the eukaryotic RPC7 RNA polymerase subunit family.</text>
</comment>
<evidence type="ECO:0000256" key="1">
    <source>
        <dbReference type="ARBA" id="ARBA00004123"/>
    </source>
</evidence>
<dbReference type="OrthoDB" id="5377312at2759"/>
<evidence type="ECO:0000256" key="5">
    <source>
        <dbReference type="SAM" id="MobiDB-lite"/>
    </source>
</evidence>
<dbReference type="EMBL" id="LUEZ02000013">
    <property type="protein sequence ID" value="RDB27919.1"/>
    <property type="molecule type" value="Genomic_DNA"/>
</dbReference>
<comment type="caution">
    <text evidence="6">The sequence shown here is derived from an EMBL/GenBank/DDBJ whole genome shotgun (WGS) entry which is preliminary data.</text>
</comment>
<evidence type="ECO:0000256" key="3">
    <source>
        <dbReference type="ARBA" id="ARBA00023242"/>
    </source>
</evidence>
<comment type="function">
    <text evidence="4">DNA-dependent RNA polymerase catalyzes the transcription of DNA into RNA using the four ribonucleoside triphosphates as substrates. Specific peripheric component of RNA polymerase III which synthesizes small RNAs, such as 5S rRNA and tRNAs.</text>
</comment>
<reference evidence="6" key="1">
    <citation type="submission" date="2018-04" db="EMBL/GenBank/DDBJ databases">
        <title>Whole genome sequencing of Hypsizygus marmoreus.</title>
        <authorList>
            <person name="Choi I.-G."/>
            <person name="Min B."/>
            <person name="Kim J.-G."/>
            <person name="Kim S."/>
            <person name="Oh Y.-L."/>
            <person name="Kong W.-S."/>
            <person name="Park H."/>
            <person name="Jeong J."/>
            <person name="Song E.-S."/>
        </authorList>
    </citation>
    <scope>NUCLEOTIDE SEQUENCE [LARGE SCALE GENOMIC DNA]</scope>
    <source>
        <strain evidence="6">51987-8</strain>
    </source>
</reference>
<dbReference type="GO" id="GO:0005666">
    <property type="term" value="C:RNA polymerase III complex"/>
    <property type="evidence" value="ECO:0007669"/>
    <property type="project" value="UniProtKB-UniRule"/>
</dbReference>
<proteinExistence type="inferred from homology"/>
<name>A0A369JZY8_HYPMA</name>
<dbReference type="Pfam" id="PF11705">
    <property type="entry name" value="RNA_pol_3_Rpc31"/>
    <property type="match status" value="1"/>
</dbReference>
<keyword evidence="7" id="KW-1185">Reference proteome</keyword>
<evidence type="ECO:0000313" key="7">
    <source>
        <dbReference type="Proteomes" id="UP000076154"/>
    </source>
</evidence>
<feature type="compositionally biased region" description="Acidic residues" evidence="5">
    <location>
        <begin position="146"/>
        <end position="156"/>
    </location>
</feature>
<feature type="compositionally biased region" description="Gly residues" evidence="5">
    <location>
        <begin position="198"/>
        <end position="213"/>
    </location>
</feature>
<accession>A0A369JZY8</accession>
<dbReference type="STRING" id="39966.A0A369JZY8"/>